<dbReference type="PANTHER" id="PTHR23206:SF8">
    <property type="entry name" value="ANKYRIN REPEAT AND KH DOMAIN-CONTAINING 1"/>
    <property type="match status" value="1"/>
</dbReference>
<feature type="repeat" description="ANK" evidence="3">
    <location>
        <begin position="403"/>
        <end position="435"/>
    </location>
</feature>
<keyword evidence="2 3" id="KW-0040">ANK repeat</keyword>
<comment type="caution">
    <text evidence="4">The sequence shown here is derived from an EMBL/GenBank/DDBJ whole genome shotgun (WGS) entry which is preliminary data.</text>
</comment>
<dbReference type="Pfam" id="PF12796">
    <property type="entry name" value="Ank_2"/>
    <property type="match status" value="2"/>
</dbReference>
<dbReference type="PANTHER" id="PTHR23206">
    <property type="entry name" value="MASK PROTEIN"/>
    <property type="match status" value="1"/>
</dbReference>
<feature type="repeat" description="ANK" evidence="3">
    <location>
        <begin position="470"/>
        <end position="502"/>
    </location>
</feature>
<evidence type="ECO:0000256" key="2">
    <source>
        <dbReference type="ARBA" id="ARBA00023043"/>
    </source>
</evidence>
<dbReference type="InterPro" id="IPR036770">
    <property type="entry name" value="Ankyrin_rpt-contain_sf"/>
</dbReference>
<feature type="repeat" description="ANK" evidence="3">
    <location>
        <begin position="435"/>
        <end position="467"/>
    </location>
</feature>
<dbReference type="Proteomes" id="UP001397290">
    <property type="component" value="Unassembled WGS sequence"/>
</dbReference>
<dbReference type="SUPFAM" id="SSF48403">
    <property type="entry name" value="Ankyrin repeat"/>
    <property type="match status" value="2"/>
</dbReference>
<evidence type="ECO:0000256" key="3">
    <source>
        <dbReference type="PROSITE-ProRule" id="PRU00023"/>
    </source>
</evidence>
<dbReference type="PROSITE" id="PS50297">
    <property type="entry name" value="ANK_REP_REGION"/>
    <property type="match status" value="2"/>
</dbReference>
<accession>A0AAW0RYA4</accession>
<evidence type="ECO:0000256" key="1">
    <source>
        <dbReference type="ARBA" id="ARBA00022737"/>
    </source>
</evidence>
<name>A0AAW0RYA4_9HYPO</name>
<dbReference type="PROSITE" id="PS50088">
    <property type="entry name" value="ANK_REPEAT"/>
    <property type="match status" value="4"/>
</dbReference>
<dbReference type="Gene3D" id="1.25.40.20">
    <property type="entry name" value="Ankyrin repeat-containing domain"/>
    <property type="match status" value="2"/>
</dbReference>
<gene>
    <name evidence="4" type="primary">ANKRD44</name>
    <name evidence="4" type="ORF">G3M48_001875</name>
</gene>
<reference evidence="4 5" key="1">
    <citation type="submission" date="2020-02" db="EMBL/GenBank/DDBJ databases">
        <title>Comparative genomics of the hypocrealean fungal genus Beauvera.</title>
        <authorList>
            <person name="Showalter D.N."/>
            <person name="Bushley K.E."/>
            <person name="Rehner S.A."/>
        </authorList>
    </citation>
    <scope>NUCLEOTIDE SEQUENCE [LARGE SCALE GENOMIC DNA]</scope>
    <source>
        <strain evidence="4 5">ARSEF4384</strain>
    </source>
</reference>
<keyword evidence="1" id="KW-0677">Repeat</keyword>
<protein>
    <submittedName>
        <fullName evidence="4">Ankyrin repeat domain-containing protein 44</fullName>
    </submittedName>
</protein>
<keyword evidence="5" id="KW-1185">Reference proteome</keyword>
<dbReference type="EMBL" id="JAAHCF010000159">
    <property type="protein sequence ID" value="KAK8147254.1"/>
    <property type="molecule type" value="Genomic_DNA"/>
</dbReference>
<organism evidence="4 5">
    <name type="scientific">Beauveria asiatica</name>
    <dbReference type="NCBI Taxonomy" id="1069075"/>
    <lineage>
        <taxon>Eukaryota</taxon>
        <taxon>Fungi</taxon>
        <taxon>Dikarya</taxon>
        <taxon>Ascomycota</taxon>
        <taxon>Pezizomycotina</taxon>
        <taxon>Sordariomycetes</taxon>
        <taxon>Hypocreomycetidae</taxon>
        <taxon>Hypocreales</taxon>
        <taxon>Cordycipitaceae</taxon>
        <taxon>Beauveria</taxon>
    </lineage>
</organism>
<dbReference type="AlphaFoldDB" id="A0AAW0RYA4"/>
<dbReference type="InterPro" id="IPR002110">
    <property type="entry name" value="Ankyrin_rpt"/>
</dbReference>
<dbReference type="InterPro" id="IPR051631">
    <property type="entry name" value="Ankyrin-KH/SAM_domain"/>
</dbReference>
<proteinExistence type="predicted"/>
<sequence>MNKLSVELLVLVAGNRSNLATLITTCRRMRDLLEGHLYRGECLAAKLEQREDELAIFQAASDPTHINTLKKWAGYIARRDGTSSDRGDWYLGSALRAAASAGNKAAVLLLLEHHVPKDLRDSERRSPLMCSIVEEHVDVAKLLIEAGCDVSLSTKFSSPMLAACRLGDRATEIVRMMLDRGADPCAPVDDGIPSMSTAPGEAAKVGSLGLLRLFEARNVDLHSSHHYDVYTLPICAAMVNRQHTALEFLLKGGHYPAWDTHRGKLLLFAVRQFAAAESMRLFFENTELTINSLDEAYCPFLISTIERDDDKNEDMIRFLVSQGANINCRKSNGEPALACAILRCSHNQIEIVDMFIRAGADLAQRGPDGRTPLILASTLSNGSNLVKIILEHNSNNVDAKDNNGETALQLAIHARCHQSVRQLLKHGANPNQFTEGVSMLSLAVCRNDDVLLRQLINAGADVNLCDKSPTGLFPLMHAIIKRHINSVLHLLVRGANLELRDKTGRGVQELLHELNFNSLQDFVCHAA</sequence>
<feature type="repeat" description="ANK" evidence="3">
    <location>
        <begin position="123"/>
        <end position="155"/>
    </location>
</feature>
<evidence type="ECO:0000313" key="5">
    <source>
        <dbReference type="Proteomes" id="UP001397290"/>
    </source>
</evidence>
<evidence type="ECO:0000313" key="4">
    <source>
        <dbReference type="EMBL" id="KAK8147254.1"/>
    </source>
</evidence>
<dbReference type="SMART" id="SM00248">
    <property type="entry name" value="ANK"/>
    <property type="match status" value="9"/>
</dbReference>